<dbReference type="STRING" id="400682.A0A1X7UH90"/>
<dbReference type="EnsemblMetazoa" id="Aqu2.1.26841_001">
    <property type="protein sequence ID" value="Aqu2.1.26841_001"/>
    <property type="gene ID" value="Aqu2.1.26841"/>
</dbReference>
<dbReference type="InParanoid" id="A0A1X7UH90"/>
<protein>
    <submittedName>
        <fullName evidence="1">Uncharacterized protein</fullName>
    </submittedName>
</protein>
<name>A0A1X7UH90_AMPQE</name>
<dbReference type="AlphaFoldDB" id="A0A1X7UH90"/>
<sequence>MLELTNQEIKINHNFEGTLNKKAINYGGTVTCTYKPNNIQRNGDGTCTITEYKSVIIEGGVTKSDSQVNIKGATSTEPSQSATIAVIGGKQPNGKNGGTTIIEGRDITAEGDLFFVNGTIENIEEAQNNEQQQQQQQVQGGQQQQQQVQEGGQQQQQQVQEGGQQQQQQVQEGGQQQQQQVQEGEQQQQQQQIGQERRRLTIKGGEEVPQNNNQGEQEHTLVIKGGVTTINDGKVKLIAESAKITNVIDSQVPNDGSSYPGLCIDDCTKGRCTKL</sequence>
<accession>A0A1X7UH90</accession>
<proteinExistence type="predicted"/>
<evidence type="ECO:0000313" key="1">
    <source>
        <dbReference type="EnsemblMetazoa" id="Aqu2.1.26841_001"/>
    </source>
</evidence>
<reference evidence="1" key="1">
    <citation type="submission" date="2017-05" db="UniProtKB">
        <authorList>
            <consortium name="EnsemblMetazoa"/>
        </authorList>
    </citation>
    <scope>IDENTIFICATION</scope>
</reference>
<organism evidence="1">
    <name type="scientific">Amphimedon queenslandica</name>
    <name type="common">Sponge</name>
    <dbReference type="NCBI Taxonomy" id="400682"/>
    <lineage>
        <taxon>Eukaryota</taxon>
        <taxon>Metazoa</taxon>
        <taxon>Porifera</taxon>
        <taxon>Demospongiae</taxon>
        <taxon>Heteroscleromorpha</taxon>
        <taxon>Haplosclerida</taxon>
        <taxon>Niphatidae</taxon>
        <taxon>Amphimedon</taxon>
    </lineage>
</organism>